<evidence type="ECO:0000256" key="1">
    <source>
        <dbReference type="SAM" id="Phobius"/>
    </source>
</evidence>
<feature type="transmembrane region" description="Helical" evidence="1">
    <location>
        <begin position="6"/>
        <end position="30"/>
    </location>
</feature>
<feature type="non-terminal residue" evidence="2">
    <location>
        <position position="1"/>
    </location>
</feature>
<keyword evidence="1" id="KW-1133">Transmembrane helix</keyword>
<sequence length="68" mass="7467">YLTTDLLRPVLFGVGGGACLFFRISGIGFVKTWFYAVNMITIESIEYLCVVLLEASHDQDLSGPYSAS</sequence>
<proteinExistence type="predicted"/>
<accession>A0A392Q862</accession>
<dbReference type="Proteomes" id="UP000265520">
    <property type="component" value="Unassembled WGS sequence"/>
</dbReference>
<comment type="caution">
    <text evidence="2">The sequence shown here is derived from an EMBL/GenBank/DDBJ whole genome shotgun (WGS) entry which is preliminary data.</text>
</comment>
<evidence type="ECO:0000313" key="3">
    <source>
        <dbReference type="Proteomes" id="UP000265520"/>
    </source>
</evidence>
<protein>
    <submittedName>
        <fullName evidence="2">Uncharacterized protein</fullName>
    </submittedName>
</protein>
<keyword evidence="1" id="KW-0472">Membrane</keyword>
<name>A0A392Q862_9FABA</name>
<keyword evidence="3" id="KW-1185">Reference proteome</keyword>
<dbReference type="AlphaFoldDB" id="A0A392Q862"/>
<reference evidence="2 3" key="1">
    <citation type="journal article" date="2018" name="Front. Plant Sci.">
        <title>Red Clover (Trifolium pratense) and Zigzag Clover (T. medium) - A Picture of Genomic Similarities and Differences.</title>
        <authorList>
            <person name="Dluhosova J."/>
            <person name="Istvanek J."/>
            <person name="Nedelnik J."/>
            <person name="Repkova J."/>
        </authorList>
    </citation>
    <scope>NUCLEOTIDE SEQUENCE [LARGE SCALE GENOMIC DNA]</scope>
    <source>
        <strain evidence="3">cv. 10/8</strain>
        <tissue evidence="2">Leaf</tissue>
    </source>
</reference>
<organism evidence="2 3">
    <name type="scientific">Trifolium medium</name>
    <dbReference type="NCBI Taxonomy" id="97028"/>
    <lineage>
        <taxon>Eukaryota</taxon>
        <taxon>Viridiplantae</taxon>
        <taxon>Streptophyta</taxon>
        <taxon>Embryophyta</taxon>
        <taxon>Tracheophyta</taxon>
        <taxon>Spermatophyta</taxon>
        <taxon>Magnoliopsida</taxon>
        <taxon>eudicotyledons</taxon>
        <taxon>Gunneridae</taxon>
        <taxon>Pentapetalae</taxon>
        <taxon>rosids</taxon>
        <taxon>fabids</taxon>
        <taxon>Fabales</taxon>
        <taxon>Fabaceae</taxon>
        <taxon>Papilionoideae</taxon>
        <taxon>50 kb inversion clade</taxon>
        <taxon>NPAAA clade</taxon>
        <taxon>Hologalegina</taxon>
        <taxon>IRL clade</taxon>
        <taxon>Trifolieae</taxon>
        <taxon>Trifolium</taxon>
    </lineage>
</organism>
<dbReference type="EMBL" id="LXQA010118006">
    <property type="protein sequence ID" value="MCI20077.1"/>
    <property type="molecule type" value="Genomic_DNA"/>
</dbReference>
<evidence type="ECO:0000313" key="2">
    <source>
        <dbReference type="EMBL" id="MCI20077.1"/>
    </source>
</evidence>
<keyword evidence="1" id="KW-0812">Transmembrane</keyword>